<dbReference type="GO" id="GO:0003677">
    <property type="term" value="F:DNA binding"/>
    <property type="evidence" value="ECO:0007669"/>
    <property type="project" value="InterPro"/>
</dbReference>
<gene>
    <name evidence="2" type="ORF">A3A87_02555</name>
</gene>
<protein>
    <recommendedName>
        <fullName evidence="1">Transposase IS4-like domain-containing protein</fullName>
    </recommendedName>
</protein>
<dbReference type="PANTHER" id="PTHR35404:SF8">
    <property type="entry name" value="TRANSPOSASE OF TN10"/>
    <property type="match status" value="1"/>
</dbReference>
<reference evidence="2 3" key="1">
    <citation type="journal article" date="2016" name="Nat. Commun.">
        <title>Thousands of microbial genomes shed light on interconnected biogeochemical processes in an aquifer system.</title>
        <authorList>
            <person name="Anantharaman K."/>
            <person name="Brown C.T."/>
            <person name="Hug L.A."/>
            <person name="Sharon I."/>
            <person name="Castelle C.J."/>
            <person name="Probst A.J."/>
            <person name="Thomas B.C."/>
            <person name="Singh A."/>
            <person name="Wilkins M.J."/>
            <person name="Karaoz U."/>
            <person name="Brodie E.L."/>
            <person name="Williams K.H."/>
            <person name="Hubbard S.S."/>
            <person name="Banfield J.F."/>
        </authorList>
    </citation>
    <scope>NUCLEOTIDE SEQUENCE [LARGE SCALE GENOMIC DNA]</scope>
</reference>
<dbReference type="PANTHER" id="PTHR35404">
    <property type="entry name" value="TRANSPOSASE OF TN10"/>
    <property type="match status" value="1"/>
</dbReference>
<evidence type="ECO:0000313" key="2">
    <source>
        <dbReference type="EMBL" id="OGI52781.1"/>
    </source>
</evidence>
<comment type="caution">
    <text evidence="2">The sequence shown here is derived from an EMBL/GenBank/DDBJ whole genome shotgun (WGS) entry which is preliminary data.</text>
</comment>
<dbReference type="SUPFAM" id="SSF53098">
    <property type="entry name" value="Ribonuclease H-like"/>
    <property type="match status" value="1"/>
</dbReference>
<dbReference type="GO" id="GO:0006313">
    <property type="term" value="P:DNA transposition"/>
    <property type="evidence" value="ECO:0007669"/>
    <property type="project" value="InterPro"/>
</dbReference>
<evidence type="ECO:0000259" key="1">
    <source>
        <dbReference type="Pfam" id="PF01609"/>
    </source>
</evidence>
<dbReference type="EMBL" id="MFTC01000007">
    <property type="protein sequence ID" value="OGI52781.1"/>
    <property type="molecule type" value="Genomic_DNA"/>
</dbReference>
<sequence length="396" mass="44069">MHAHVIVQRFIETQLLAIHAARRRVLGAAVAALMQGHLLSLSRLARGLGGATGLKAALKRIDRLIGHTRIEAEARWVAAAIAARLKAQGDPLVIAIDWSAVGPGGAFVELRASATVPGKGRGITIYQQVYPLSKLGNPQAERALLNALHGWIGQDVEVIVITDAGFRRAWFAQVERLGWGWIGRVRRGVHLGRTRARGLWCFTSAANWFTRATGKARRQVDCRLTKKAAWPCDVVLVRRRPLKRKPYRCPGHGSTAKATREAKASAREPWLLVHGARLRRYAPEQIVALYANRMQIEENFRDNKSMGYGMGQDIGRSRSALRWQALLLIATLAAFLLWHIGQLAEAEGLHRRFKATTRAARELSLITLARLLCALPRLPLTDFAIHVLYRRLGVRQ</sequence>
<dbReference type="GO" id="GO:0004803">
    <property type="term" value="F:transposase activity"/>
    <property type="evidence" value="ECO:0007669"/>
    <property type="project" value="InterPro"/>
</dbReference>
<feature type="domain" description="Transposase IS4-like" evidence="1">
    <location>
        <begin position="143"/>
        <end position="330"/>
    </location>
</feature>
<dbReference type="InterPro" id="IPR002559">
    <property type="entry name" value="Transposase_11"/>
</dbReference>
<name>A0A1F6U5Z6_9PROT</name>
<proteinExistence type="predicted"/>
<dbReference type="NCBIfam" id="NF033591">
    <property type="entry name" value="transpos_IS4_2"/>
    <property type="match status" value="1"/>
</dbReference>
<dbReference type="Pfam" id="PF01609">
    <property type="entry name" value="DDE_Tnp_1"/>
    <property type="match status" value="1"/>
</dbReference>
<dbReference type="AlphaFoldDB" id="A0A1F6U5Z6"/>
<dbReference type="InterPro" id="IPR047658">
    <property type="entry name" value="IS4-like_transpos"/>
</dbReference>
<organism evidence="2 3">
    <name type="scientific">Candidatus Muproteobacteria bacterium RIFCSPLOWO2_01_FULL_60_18</name>
    <dbReference type="NCBI Taxonomy" id="1817768"/>
    <lineage>
        <taxon>Bacteria</taxon>
        <taxon>Pseudomonadati</taxon>
        <taxon>Pseudomonadota</taxon>
        <taxon>Candidatus Muproteobacteria</taxon>
    </lineage>
</organism>
<evidence type="ECO:0000313" key="3">
    <source>
        <dbReference type="Proteomes" id="UP000179037"/>
    </source>
</evidence>
<dbReference type="InterPro" id="IPR012337">
    <property type="entry name" value="RNaseH-like_sf"/>
</dbReference>
<accession>A0A1F6U5Z6</accession>
<dbReference type="Proteomes" id="UP000179037">
    <property type="component" value="Unassembled WGS sequence"/>
</dbReference>
<dbReference type="STRING" id="1817768.A3A87_02555"/>